<evidence type="ECO:0000256" key="3">
    <source>
        <dbReference type="PROSITE-ProRule" id="PRU10007"/>
    </source>
</evidence>
<dbReference type="InterPro" id="IPR016162">
    <property type="entry name" value="Ald_DH_N"/>
</dbReference>
<protein>
    <submittedName>
        <fullName evidence="6">Gamma-aminobutyraldehyde dehydrogenase</fullName>
        <ecNumber evidence="6">1.2.1.19</ecNumber>
    </submittedName>
</protein>
<dbReference type="AlphaFoldDB" id="A0A024HC69"/>
<comment type="similarity">
    <text evidence="4">Belongs to the aldehyde dehydrogenase family.</text>
</comment>
<proteinExistence type="inferred from homology"/>
<dbReference type="FunFam" id="3.40.605.10:FF:000001">
    <property type="entry name" value="Aldehyde dehydrogenase 1"/>
    <property type="match status" value="1"/>
</dbReference>
<dbReference type="PROSITE" id="PS00687">
    <property type="entry name" value="ALDEHYDE_DEHYDR_GLU"/>
    <property type="match status" value="1"/>
</dbReference>
<dbReference type="STRING" id="1301098.PKB_1116"/>
<dbReference type="InterPro" id="IPR015657">
    <property type="entry name" value="Aminobutyraldehyde_DH"/>
</dbReference>
<dbReference type="InterPro" id="IPR015590">
    <property type="entry name" value="Aldehyde_DH_dom"/>
</dbReference>
<dbReference type="HOGENOM" id="CLU_005391_0_0_6"/>
<dbReference type="EMBL" id="HG322950">
    <property type="protein sequence ID" value="CDF82481.1"/>
    <property type="molecule type" value="Genomic_DNA"/>
</dbReference>
<dbReference type="SUPFAM" id="SSF53720">
    <property type="entry name" value="ALDH-like"/>
    <property type="match status" value="1"/>
</dbReference>
<dbReference type="Gene3D" id="3.40.309.10">
    <property type="entry name" value="Aldehyde Dehydrogenase, Chain A, domain 2"/>
    <property type="match status" value="1"/>
</dbReference>
<dbReference type="GO" id="GO:0019145">
    <property type="term" value="F:aminobutyraldehyde dehydrogenase (NAD+) activity"/>
    <property type="evidence" value="ECO:0007669"/>
    <property type="project" value="UniProtKB-EC"/>
</dbReference>
<dbReference type="Pfam" id="PF00171">
    <property type="entry name" value="Aldedh"/>
    <property type="match status" value="1"/>
</dbReference>
<evidence type="ECO:0000259" key="5">
    <source>
        <dbReference type="Pfam" id="PF00171"/>
    </source>
</evidence>
<evidence type="ECO:0000313" key="7">
    <source>
        <dbReference type="Proteomes" id="UP000025241"/>
    </source>
</evidence>
<dbReference type="PANTHER" id="PTHR11699">
    <property type="entry name" value="ALDEHYDE DEHYDROGENASE-RELATED"/>
    <property type="match status" value="1"/>
</dbReference>
<reference evidence="6 7" key="2">
    <citation type="submission" date="2014-05" db="EMBL/GenBank/DDBJ databases">
        <title>Genome sequence of the 3-chlorobenzoate degrading bacterium Pseudomonas knackmussii B13 shows multiple evidence for horizontal gene transfer.</title>
        <authorList>
            <person name="Miyazaki R."/>
            <person name="Bertelli C."/>
            <person name="Falquet L."/>
            <person name="Robinson-Rechavi M."/>
            <person name="Gharib W."/>
            <person name="Roy S."/>
            <person name="Van der Meer J.R."/>
        </authorList>
    </citation>
    <scope>NUCLEOTIDE SEQUENCE [LARGE SCALE GENOMIC DNA]</scope>
    <source>
        <strain evidence="6 7">B13</strain>
    </source>
</reference>
<name>A0A024HC69_PSEKB</name>
<accession>A0A024HC69</accession>
<dbReference type="NCBIfam" id="NF010000">
    <property type="entry name" value="PRK13473.1"/>
    <property type="match status" value="1"/>
</dbReference>
<dbReference type="CDD" id="cd07092">
    <property type="entry name" value="ALDH_ABALDH-YdcW"/>
    <property type="match status" value="1"/>
</dbReference>
<feature type="active site" evidence="3">
    <location>
        <position position="269"/>
    </location>
</feature>
<dbReference type="EC" id="1.2.1.19" evidence="6"/>
<evidence type="ECO:0000256" key="4">
    <source>
        <dbReference type="RuleBase" id="RU003345"/>
    </source>
</evidence>
<evidence type="ECO:0000313" key="6">
    <source>
        <dbReference type="EMBL" id="CDF82481.1"/>
    </source>
</evidence>
<evidence type="ECO:0000256" key="2">
    <source>
        <dbReference type="ARBA" id="ARBA00023027"/>
    </source>
</evidence>
<dbReference type="FunFam" id="3.40.309.10:FF:000010">
    <property type="entry name" value="Gamma-aminobutyraldehyde dehydrogenase"/>
    <property type="match status" value="1"/>
</dbReference>
<dbReference type="InterPro" id="IPR016161">
    <property type="entry name" value="Ald_DH/histidinol_DH"/>
</dbReference>
<dbReference type="RefSeq" id="WP_052355186.1">
    <property type="nucleotide sequence ID" value="NZ_HG322950.1"/>
</dbReference>
<evidence type="ECO:0000256" key="1">
    <source>
        <dbReference type="ARBA" id="ARBA00023002"/>
    </source>
</evidence>
<organism evidence="6 7">
    <name type="scientific">Pseudomonas knackmussii (strain DSM 6978 / CCUG 54928 / LMG 23759 / B13)</name>
    <dbReference type="NCBI Taxonomy" id="1301098"/>
    <lineage>
        <taxon>Bacteria</taxon>
        <taxon>Pseudomonadati</taxon>
        <taxon>Pseudomonadota</taxon>
        <taxon>Gammaproteobacteria</taxon>
        <taxon>Pseudomonadales</taxon>
        <taxon>Pseudomonadaceae</taxon>
        <taxon>Pseudomonas</taxon>
    </lineage>
</organism>
<keyword evidence="7" id="KW-1185">Reference proteome</keyword>
<keyword evidence="2" id="KW-0520">NAD</keyword>
<reference evidence="6 7" key="1">
    <citation type="submission" date="2013-03" db="EMBL/GenBank/DDBJ databases">
        <authorList>
            <person name="Linke B."/>
        </authorList>
    </citation>
    <scope>NUCLEOTIDE SEQUENCE [LARGE SCALE GENOMIC DNA]</scope>
    <source>
        <strain evidence="6 7">B13</strain>
    </source>
</reference>
<dbReference type="InterPro" id="IPR029510">
    <property type="entry name" value="Ald_DH_CS_GLU"/>
</dbReference>
<dbReference type="eggNOG" id="COG1012">
    <property type="taxonomic scope" value="Bacteria"/>
</dbReference>
<dbReference type="PATRIC" id="fig|1301098.3.peg.1129"/>
<dbReference type="Proteomes" id="UP000025241">
    <property type="component" value="Chromosome I"/>
</dbReference>
<dbReference type="KEGG" id="pkc:PKB_1116"/>
<sequence length="502" mass="54018">MAPDNKTEKKRAAKMNAAATIPTLHTELLIDGQLTVGQGMAEAILNPASGDTLVAVADASLEQLESAIEAANRAFPSWSRTTPAQRSAALLAIADAIDKRADTLARLEALNCGKPLHLARQDDIPATADVFRFFAGAVRCQQGQLAGEYIPGHTSMVRRDPVGVVASIAPWNYPLMMAAWKIAPALAAGNTLVFKPSEHTPLSILALAPALADILPPGVLNIVCGGGESVGSHLVSHAKVRMVSLTGDIVTGQKILQAAARTLKRTHLELGGKAPVIVCNDADLEAVVQGIRTHGYYNAGQDCTAACRIYAQAGIHDRLVAELGDAVSGIRFARKRDQDNEISPLISARQRDRVASFVERALGQPHIERVTGAAVHSGPGYYYQPTLLAGCKQQDEIVQREVFGPVVTVTRFDQLEQAVDWANDSEYGLASSVWTQNLDKAFQIANRLQYGCTWINTHFMLASEMPHGGLKRSGYGKDLSSDSLQDYSVVRHIMARHGDRLD</sequence>
<keyword evidence="1 4" id="KW-0560">Oxidoreductase</keyword>
<feature type="domain" description="Aldehyde dehydrogenase" evidence="5">
    <location>
        <begin position="43"/>
        <end position="493"/>
    </location>
</feature>
<dbReference type="InterPro" id="IPR016163">
    <property type="entry name" value="Ald_DH_C"/>
</dbReference>
<dbReference type="Gene3D" id="3.40.605.10">
    <property type="entry name" value="Aldehyde Dehydrogenase, Chain A, domain 1"/>
    <property type="match status" value="1"/>
</dbReference>
<gene>
    <name evidence="6" type="primary">prr3</name>
    <name evidence="6" type="ORF">PKB_1116</name>
</gene>